<evidence type="ECO:0000313" key="2">
    <source>
        <dbReference type="EMBL" id="KAJ7364776.1"/>
    </source>
</evidence>
<keyword evidence="1" id="KW-0732">Signal</keyword>
<feature type="signal peptide" evidence="1">
    <location>
        <begin position="1"/>
        <end position="19"/>
    </location>
</feature>
<reference evidence="2" key="1">
    <citation type="submission" date="2023-03" db="EMBL/GenBank/DDBJ databases">
        <title>Massive genome expansion in bonnet fungi (Mycena s.s.) driven by repeated elements and novel gene families across ecological guilds.</title>
        <authorList>
            <consortium name="Lawrence Berkeley National Laboratory"/>
            <person name="Harder C.B."/>
            <person name="Miyauchi S."/>
            <person name="Viragh M."/>
            <person name="Kuo A."/>
            <person name="Thoen E."/>
            <person name="Andreopoulos B."/>
            <person name="Lu D."/>
            <person name="Skrede I."/>
            <person name="Drula E."/>
            <person name="Henrissat B."/>
            <person name="Morin E."/>
            <person name="Kohler A."/>
            <person name="Barry K."/>
            <person name="LaButti K."/>
            <person name="Morin E."/>
            <person name="Salamov A."/>
            <person name="Lipzen A."/>
            <person name="Mereny Z."/>
            <person name="Hegedus B."/>
            <person name="Baldrian P."/>
            <person name="Stursova M."/>
            <person name="Weitz H."/>
            <person name="Taylor A."/>
            <person name="Grigoriev I.V."/>
            <person name="Nagy L.G."/>
            <person name="Martin F."/>
            <person name="Kauserud H."/>
        </authorList>
    </citation>
    <scope>NUCLEOTIDE SEQUENCE</scope>
    <source>
        <strain evidence="2">CBHHK002</strain>
    </source>
</reference>
<accession>A0AAD7F203</accession>
<evidence type="ECO:0008006" key="4">
    <source>
        <dbReference type="Google" id="ProtNLM"/>
    </source>
</evidence>
<dbReference type="EMBL" id="JARIHO010000003">
    <property type="protein sequence ID" value="KAJ7364776.1"/>
    <property type="molecule type" value="Genomic_DNA"/>
</dbReference>
<name>A0AAD7F203_9AGAR</name>
<protein>
    <recommendedName>
        <fullName evidence="4">Antifreeze protein</fullName>
    </recommendedName>
</protein>
<dbReference type="Proteomes" id="UP001218218">
    <property type="component" value="Unassembled WGS sequence"/>
</dbReference>
<sequence>MKLSALSILTLFLATGAYAQTSCSTVASTVTSQTAQMRAFNTRVPPPSSTSTTDCTTAKNLKKGIDAYRTAIISNPSSGCVSVYASTVLTSGFNPQYSTLGTFVTACP</sequence>
<organism evidence="2 3">
    <name type="scientific">Mycena albidolilacea</name>
    <dbReference type="NCBI Taxonomy" id="1033008"/>
    <lineage>
        <taxon>Eukaryota</taxon>
        <taxon>Fungi</taxon>
        <taxon>Dikarya</taxon>
        <taxon>Basidiomycota</taxon>
        <taxon>Agaricomycotina</taxon>
        <taxon>Agaricomycetes</taxon>
        <taxon>Agaricomycetidae</taxon>
        <taxon>Agaricales</taxon>
        <taxon>Marasmiineae</taxon>
        <taxon>Mycenaceae</taxon>
        <taxon>Mycena</taxon>
    </lineage>
</organism>
<keyword evidence="3" id="KW-1185">Reference proteome</keyword>
<comment type="caution">
    <text evidence="2">The sequence shown here is derived from an EMBL/GenBank/DDBJ whole genome shotgun (WGS) entry which is preliminary data.</text>
</comment>
<dbReference type="AlphaFoldDB" id="A0AAD7F203"/>
<feature type="chain" id="PRO_5042071752" description="Antifreeze protein" evidence="1">
    <location>
        <begin position="20"/>
        <end position="108"/>
    </location>
</feature>
<evidence type="ECO:0000313" key="3">
    <source>
        <dbReference type="Proteomes" id="UP001218218"/>
    </source>
</evidence>
<proteinExistence type="predicted"/>
<gene>
    <name evidence="2" type="ORF">DFH08DRAFT_277088</name>
</gene>
<evidence type="ECO:0000256" key="1">
    <source>
        <dbReference type="SAM" id="SignalP"/>
    </source>
</evidence>